<dbReference type="Proteomes" id="UP000652219">
    <property type="component" value="Unassembled WGS sequence"/>
</dbReference>
<accession>A0A8H6JSE0</accession>
<feature type="compositionally biased region" description="Basic residues" evidence="1">
    <location>
        <begin position="165"/>
        <end position="175"/>
    </location>
</feature>
<feature type="region of interest" description="Disordered" evidence="1">
    <location>
        <begin position="83"/>
        <end position="106"/>
    </location>
</feature>
<reference evidence="2 3" key="1">
    <citation type="journal article" date="2020" name="Phytopathology">
        <title>Genome Sequence Resources of Colletotrichum truncatum, C. plurivorum, C. musicola, and C. sojae: Four Species Pathogenic to Soybean (Glycine max).</title>
        <authorList>
            <person name="Rogerio F."/>
            <person name="Boufleur T.R."/>
            <person name="Ciampi-Guillardi M."/>
            <person name="Sukno S.A."/>
            <person name="Thon M.R."/>
            <person name="Massola Junior N.S."/>
            <person name="Baroncelli R."/>
        </authorList>
    </citation>
    <scope>NUCLEOTIDE SEQUENCE [LARGE SCALE GENOMIC DNA]</scope>
    <source>
        <strain evidence="2 3">LFN0009</strain>
    </source>
</reference>
<evidence type="ECO:0000313" key="2">
    <source>
        <dbReference type="EMBL" id="KAF6817826.1"/>
    </source>
</evidence>
<evidence type="ECO:0000256" key="1">
    <source>
        <dbReference type="SAM" id="MobiDB-lite"/>
    </source>
</evidence>
<name>A0A8H6JSE0_9PEZI</name>
<organism evidence="2 3">
    <name type="scientific">Colletotrichum sojae</name>
    <dbReference type="NCBI Taxonomy" id="2175907"/>
    <lineage>
        <taxon>Eukaryota</taxon>
        <taxon>Fungi</taxon>
        <taxon>Dikarya</taxon>
        <taxon>Ascomycota</taxon>
        <taxon>Pezizomycotina</taxon>
        <taxon>Sordariomycetes</taxon>
        <taxon>Hypocreomycetidae</taxon>
        <taxon>Glomerellales</taxon>
        <taxon>Glomerellaceae</taxon>
        <taxon>Colletotrichum</taxon>
        <taxon>Colletotrichum orchidearum species complex</taxon>
    </lineage>
</organism>
<sequence length="209" mass="23119">MAGAAGSRHTAGTTNTVAAIISGGPPTTVWAAFESDQCTSKQHQRSSSTCVPSLATSNAARIWDAATDTHHFSKPCKEKFHISSRGVSNKKRRFSASEKATPSATGRSCSEDAILFQCTSLARVAHVPFPRSPQEPSQDGLLLLLNLVHHSNRCKGNRDPEEHSHHSRLRKTCRNHRQDLNTQQQQRRRLDAMPQRQLKEHLQCIIQGV</sequence>
<keyword evidence="3" id="KW-1185">Reference proteome</keyword>
<dbReference type="AlphaFoldDB" id="A0A8H6JSE0"/>
<protein>
    <submittedName>
        <fullName evidence="2">Uncharacterized protein</fullName>
    </submittedName>
</protein>
<evidence type="ECO:0000313" key="3">
    <source>
        <dbReference type="Proteomes" id="UP000652219"/>
    </source>
</evidence>
<gene>
    <name evidence="2" type="ORF">CSOJ01_02263</name>
</gene>
<dbReference type="EMBL" id="WIGN01000019">
    <property type="protein sequence ID" value="KAF6817826.1"/>
    <property type="molecule type" value="Genomic_DNA"/>
</dbReference>
<proteinExistence type="predicted"/>
<comment type="caution">
    <text evidence="2">The sequence shown here is derived from an EMBL/GenBank/DDBJ whole genome shotgun (WGS) entry which is preliminary data.</text>
</comment>
<feature type="region of interest" description="Disordered" evidence="1">
    <location>
        <begin position="155"/>
        <end position="194"/>
    </location>
</feature>